<reference evidence="1" key="1">
    <citation type="submission" date="2020-08" db="EMBL/GenBank/DDBJ databases">
        <title>Multicomponent nature underlies the extraordinary mechanical properties of spider dragline silk.</title>
        <authorList>
            <person name="Kono N."/>
            <person name="Nakamura H."/>
            <person name="Mori M."/>
            <person name="Yoshida Y."/>
            <person name="Ohtoshi R."/>
            <person name="Malay A.D."/>
            <person name="Moran D.A.P."/>
            <person name="Tomita M."/>
            <person name="Numata K."/>
            <person name="Arakawa K."/>
        </authorList>
    </citation>
    <scope>NUCLEOTIDE SEQUENCE</scope>
</reference>
<dbReference type="Gene3D" id="3.30.420.10">
    <property type="entry name" value="Ribonuclease H-like superfamily/Ribonuclease H"/>
    <property type="match status" value="1"/>
</dbReference>
<sequence length="183" mass="20806">MIHASNERATESVLFAGMCALVRETLQRQNLQLLCNERSVLSSFVNLQMIITSLGSFISLKQLAAYVKGKQDDAPPHLNLSVRDWSNITVPNQWIGRKDPPDKACTAWPPRSCDLTPFDFYLRVFIKDCVYVPSLPSDLSDERHMIEAAFARISSDTLKKVWDELAYRLGWRRVTNGAPIEHL</sequence>
<dbReference type="AlphaFoldDB" id="A0A8X6VP54"/>
<protein>
    <submittedName>
        <fullName evidence="1">DUF4817 domain-containing protein</fullName>
    </submittedName>
</protein>
<dbReference type="InterPro" id="IPR036397">
    <property type="entry name" value="RNaseH_sf"/>
</dbReference>
<evidence type="ECO:0000313" key="2">
    <source>
        <dbReference type="Proteomes" id="UP000887159"/>
    </source>
</evidence>
<comment type="caution">
    <text evidence="1">The sequence shown here is derived from an EMBL/GenBank/DDBJ whole genome shotgun (WGS) entry which is preliminary data.</text>
</comment>
<gene>
    <name evidence="1" type="primary">NCL1_41190</name>
    <name evidence="1" type="ORF">TNCV_1570451</name>
</gene>
<organism evidence="1 2">
    <name type="scientific">Trichonephila clavipes</name>
    <name type="common">Golden silk orbweaver</name>
    <name type="synonym">Nephila clavipes</name>
    <dbReference type="NCBI Taxonomy" id="2585209"/>
    <lineage>
        <taxon>Eukaryota</taxon>
        <taxon>Metazoa</taxon>
        <taxon>Ecdysozoa</taxon>
        <taxon>Arthropoda</taxon>
        <taxon>Chelicerata</taxon>
        <taxon>Arachnida</taxon>
        <taxon>Araneae</taxon>
        <taxon>Araneomorphae</taxon>
        <taxon>Entelegynae</taxon>
        <taxon>Araneoidea</taxon>
        <taxon>Nephilidae</taxon>
        <taxon>Trichonephila</taxon>
    </lineage>
</organism>
<accession>A0A8X6VP54</accession>
<dbReference type="PANTHER" id="PTHR47326:SF1">
    <property type="entry name" value="HTH PSQ-TYPE DOMAIN-CONTAINING PROTEIN"/>
    <property type="match status" value="1"/>
</dbReference>
<dbReference type="Proteomes" id="UP000887159">
    <property type="component" value="Unassembled WGS sequence"/>
</dbReference>
<keyword evidence="2" id="KW-1185">Reference proteome</keyword>
<dbReference type="PANTHER" id="PTHR47326">
    <property type="entry name" value="TRANSPOSABLE ELEMENT TC3 TRANSPOSASE-LIKE PROTEIN"/>
    <property type="match status" value="1"/>
</dbReference>
<dbReference type="GO" id="GO:0003676">
    <property type="term" value="F:nucleic acid binding"/>
    <property type="evidence" value="ECO:0007669"/>
    <property type="project" value="InterPro"/>
</dbReference>
<evidence type="ECO:0000313" key="1">
    <source>
        <dbReference type="EMBL" id="GFY15234.1"/>
    </source>
</evidence>
<name>A0A8X6VP54_TRICX</name>
<dbReference type="EMBL" id="BMAU01021334">
    <property type="protein sequence ID" value="GFY15234.1"/>
    <property type="molecule type" value="Genomic_DNA"/>
</dbReference>
<proteinExistence type="predicted"/>